<gene>
    <name evidence="1" type="ORF">QTP70_020208</name>
</gene>
<keyword evidence="2" id="KW-1185">Reference proteome</keyword>
<evidence type="ECO:0000313" key="1">
    <source>
        <dbReference type="EMBL" id="KAK3509070.1"/>
    </source>
</evidence>
<comment type="caution">
    <text evidence="1">The sequence shown here is derived from an EMBL/GenBank/DDBJ whole genome shotgun (WGS) entry which is preliminary data.</text>
</comment>
<accession>A0AAE0UK31</accession>
<protein>
    <submittedName>
        <fullName evidence="1">Uncharacterized protein</fullName>
    </submittedName>
</protein>
<dbReference type="Proteomes" id="UP001274896">
    <property type="component" value="Unassembled WGS sequence"/>
</dbReference>
<sequence>RVAADGLMLTLYMEWTGFSKDSCPYEVISGGTGFFSEDGCAKSLSVVYLVTEYSVECEWRGESGVANLRLMISFLPSDVYWCFLVHWRGSWRALLVLCLW</sequence>
<feature type="non-terminal residue" evidence="1">
    <location>
        <position position="1"/>
    </location>
</feature>
<proteinExistence type="predicted"/>
<organism evidence="1 2">
    <name type="scientific">Hemibagrus guttatus</name>
    <dbReference type="NCBI Taxonomy" id="175788"/>
    <lineage>
        <taxon>Eukaryota</taxon>
        <taxon>Metazoa</taxon>
        <taxon>Chordata</taxon>
        <taxon>Craniata</taxon>
        <taxon>Vertebrata</taxon>
        <taxon>Euteleostomi</taxon>
        <taxon>Actinopterygii</taxon>
        <taxon>Neopterygii</taxon>
        <taxon>Teleostei</taxon>
        <taxon>Ostariophysi</taxon>
        <taxon>Siluriformes</taxon>
        <taxon>Bagridae</taxon>
        <taxon>Hemibagrus</taxon>
    </lineage>
</organism>
<reference evidence="1" key="1">
    <citation type="submission" date="2023-06" db="EMBL/GenBank/DDBJ databases">
        <title>Male Hemibagrus guttatus genome.</title>
        <authorList>
            <person name="Bian C."/>
        </authorList>
    </citation>
    <scope>NUCLEOTIDE SEQUENCE</scope>
    <source>
        <strain evidence="1">Male_cb2023</strain>
        <tissue evidence="1">Muscle</tissue>
    </source>
</reference>
<name>A0AAE0UK31_9TELE</name>
<dbReference type="AlphaFoldDB" id="A0AAE0UK31"/>
<dbReference type="EMBL" id="JAUCMX010000027">
    <property type="protein sequence ID" value="KAK3509070.1"/>
    <property type="molecule type" value="Genomic_DNA"/>
</dbReference>
<evidence type="ECO:0000313" key="2">
    <source>
        <dbReference type="Proteomes" id="UP001274896"/>
    </source>
</evidence>